<organism evidence="1 2">
    <name type="scientific">Clarias magur</name>
    <name type="common">Asian catfish</name>
    <name type="synonym">Macropteronotus magur</name>
    <dbReference type="NCBI Taxonomy" id="1594786"/>
    <lineage>
        <taxon>Eukaryota</taxon>
        <taxon>Metazoa</taxon>
        <taxon>Chordata</taxon>
        <taxon>Craniata</taxon>
        <taxon>Vertebrata</taxon>
        <taxon>Euteleostomi</taxon>
        <taxon>Actinopterygii</taxon>
        <taxon>Neopterygii</taxon>
        <taxon>Teleostei</taxon>
        <taxon>Ostariophysi</taxon>
        <taxon>Siluriformes</taxon>
        <taxon>Clariidae</taxon>
        <taxon>Clarias</taxon>
    </lineage>
</organism>
<dbReference type="AlphaFoldDB" id="A0A8J4UQ39"/>
<proteinExistence type="predicted"/>
<accession>A0A8J4UQ39</accession>
<dbReference type="EMBL" id="QNUK01000013">
    <property type="protein sequence ID" value="KAF5908409.1"/>
    <property type="molecule type" value="Genomic_DNA"/>
</dbReference>
<feature type="non-terminal residue" evidence="1">
    <location>
        <position position="1"/>
    </location>
</feature>
<evidence type="ECO:0000313" key="2">
    <source>
        <dbReference type="Proteomes" id="UP000727407"/>
    </source>
</evidence>
<sequence length="87" mass="9733">MSLNEQGKWSEKVEEWLIIAAGQFKDIAFLPSDSTEDLLQILFLVASVPKGPGPPLDPLVWVTGEGGIALDEDRVQVLLWCQRRELE</sequence>
<name>A0A8J4UQ39_CLAMG</name>
<protein>
    <submittedName>
        <fullName evidence="1">Rab GTPase-binding effector protein 2</fullName>
    </submittedName>
</protein>
<dbReference type="Proteomes" id="UP000727407">
    <property type="component" value="Unassembled WGS sequence"/>
</dbReference>
<gene>
    <name evidence="1" type="primary">rabep2</name>
    <name evidence="1" type="ORF">DAT39_001862</name>
</gene>
<keyword evidence="2" id="KW-1185">Reference proteome</keyword>
<evidence type="ECO:0000313" key="1">
    <source>
        <dbReference type="EMBL" id="KAF5908409.1"/>
    </source>
</evidence>
<reference evidence="1" key="1">
    <citation type="submission" date="2020-07" db="EMBL/GenBank/DDBJ databases">
        <title>Clarias magur genome sequencing, assembly and annotation.</title>
        <authorList>
            <person name="Kushwaha B."/>
            <person name="Kumar R."/>
            <person name="Das P."/>
            <person name="Joshi C.G."/>
            <person name="Kumar D."/>
            <person name="Nagpure N.S."/>
            <person name="Pandey M."/>
            <person name="Agarwal S."/>
            <person name="Srivastava S."/>
            <person name="Singh M."/>
            <person name="Sahoo L."/>
            <person name="Jayasankar P."/>
            <person name="Meher P.K."/>
            <person name="Koringa P.G."/>
            <person name="Iquebal M.A."/>
            <person name="Das S.P."/>
            <person name="Bit A."/>
            <person name="Patnaik S."/>
            <person name="Patel N."/>
            <person name="Shah T.M."/>
            <person name="Hinsu A."/>
            <person name="Jena J.K."/>
        </authorList>
    </citation>
    <scope>NUCLEOTIDE SEQUENCE</scope>
    <source>
        <strain evidence="1">CIFAMagur01</strain>
        <tissue evidence="1">Testis</tissue>
    </source>
</reference>
<comment type="caution">
    <text evidence="1">The sequence shown here is derived from an EMBL/GenBank/DDBJ whole genome shotgun (WGS) entry which is preliminary data.</text>
</comment>